<organism evidence="1 2">
    <name type="scientific">Orbilia oligospora</name>
    <name type="common">Nematode-trapping fungus</name>
    <name type="synonym">Arthrobotrys oligospora</name>
    <dbReference type="NCBI Taxonomy" id="2813651"/>
    <lineage>
        <taxon>Eukaryota</taxon>
        <taxon>Fungi</taxon>
        <taxon>Dikarya</taxon>
        <taxon>Ascomycota</taxon>
        <taxon>Pezizomycotina</taxon>
        <taxon>Orbiliomycetes</taxon>
        <taxon>Orbiliales</taxon>
        <taxon>Orbiliaceae</taxon>
        <taxon>Orbilia</taxon>
    </lineage>
</organism>
<accession>A0A7C8PR65</accession>
<protein>
    <submittedName>
        <fullName evidence="1">Uncharacterized protein</fullName>
    </submittedName>
</protein>
<evidence type="ECO:0000313" key="2">
    <source>
        <dbReference type="Proteomes" id="UP000297595"/>
    </source>
</evidence>
<dbReference type="EMBL" id="SOZJ01000002">
    <property type="protein sequence ID" value="TGJ70962.1"/>
    <property type="molecule type" value="Genomic_DNA"/>
</dbReference>
<gene>
    <name evidence="1" type="ORF">EYR41_002970</name>
</gene>
<reference evidence="1 2" key="1">
    <citation type="submission" date="2019-03" db="EMBL/GenBank/DDBJ databases">
        <title>Nematode-trapping fungi genome.</title>
        <authorList>
            <person name="Vidal-Diez De Ulzurrun G."/>
        </authorList>
    </citation>
    <scope>NUCLEOTIDE SEQUENCE [LARGE SCALE GENOMIC DNA]</scope>
    <source>
        <strain evidence="1 2">TWF154</strain>
    </source>
</reference>
<proteinExistence type="predicted"/>
<sequence>MIYTLQPNINNTCSFRCVEMEGRCSGLTPQFCGLYLHKDSILDLRFNNRHLYCPSKVSSKKCSTIIQKSVEEEAGDIKMYICLVATSPD</sequence>
<evidence type="ECO:0000313" key="1">
    <source>
        <dbReference type="EMBL" id="TGJ70962.1"/>
    </source>
</evidence>
<comment type="caution">
    <text evidence="1">The sequence shown here is derived from an EMBL/GenBank/DDBJ whole genome shotgun (WGS) entry which is preliminary data.</text>
</comment>
<dbReference type="AlphaFoldDB" id="A0A7C8PR65"/>
<dbReference type="Proteomes" id="UP000297595">
    <property type="component" value="Unassembled WGS sequence"/>
</dbReference>
<name>A0A7C8PR65_ORBOL</name>